<reference evidence="1 2" key="1">
    <citation type="submission" date="2009-11" db="EMBL/GenBank/DDBJ databases">
        <title>Annotation of Allomyces macrogynus ATCC 38327.</title>
        <authorList>
            <consortium name="The Broad Institute Genome Sequencing Platform"/>
            <person name="Russ C."/>
            <person name="Cuomo C."/>
            <person name="Burger G."/>
            <person name="Gray M.W."/>
            <person name="Holland P.W.H."/>
            <person name="King N."/>
            <person name="Lang F.B.F."/>
            <person name="Roger A.J."/>
            <person name="Ruiz-Trillo I."/>
            <person name="Young S.K."/>
            <person name="Zeng Q."/>
            <person name="Gargeya S."/>
            <person name="Fitzgerald M."/>
            <person name="Haas B."/>
            <person name="Abouelleil A."/>
            <person name="Alvarado L."/>
            <person name="Arachchi H.M."/>
            <person name="Berlin A."/>
            <person name="Chapman S.B."/>
            <person name="Gearin G."/>
            <person name="Goldberg J."/>
            <person name="Griggs A."/>
            <person name="Gujja S."/>
            <person name="Hansen M."/>
            <person name="Heiman D."/>
            <person name="Howarth C."/>
            <person name="Larimer J."/>
            <person name="Lui A."/>
            <person name="MacDonald P.J.P."/>
            <person name="McCowen C."/>
            <person name="Montmayeur A."/>
            <person name="Murphy C."/>
            <person name="Neiman D."/>
            <person name="Pearson M."/>
            <person name="Priest M."/>
            <person name="Roberts A."/>
            <person name="Saif S."/>
            <person name="Shea T."/>
            <person name="Sisk P."/>
            <person name="Stolte C."/>
            <person name="Sykes S."/>
            <person name="Wortman J."/>
            <person name="Nusbaum C."/>
            <person name="Birren B."/>
        </authorList>
    </citation>
    <scope>NUCLEOTIDE SEQUENCE [LARGE SCALE GENOMIC DNA]</scope>
    <source>
        <strain evidence="1 2">ATCC 38327</strain>
    </source>
</reference>
<evidence type="ECO:0000313" key="1">
    <source>
        <dbReference type="EMBL" id="KNE61281.1"/>
    </source>
</evidence>
<dbReference type="VEuPathDB" id="FungiDB:AMAG_18762"/>
<gene>
    <name evidence="1" type="ORF">AMAG_18762</name>
</gene>
<evidence type="ECO:0000313" key="2">
    <source>
        <dbReference type="Proteomes" id="UP000054350"/>
    </source>
</evidence>
<accession>A0A0L0SFK6</accession>
<reference evidence="2" key="2">
    <citation type="submission" date="2009-11" db="EMBL/GenBank/DDBJ databases">
        <title>The Genome Sequence of Allomyces macrogynus strain ATCC 38327.</title>
        <authorList>
            <consortium name="The Broad Institute Genome Sequencing Platform"/>
            <person name="Russ C."/>
            <person name="Cuomo C."/>
            <person name="Shea T."/>
            <person name="Young S.K."/>
            <person name="Zeng Q."/>
            <person name="Koehrsen M."/>
            <person name="Haas B."/>
            <person name="Borodovsky M."/>
            <person name="Guigo R."/>
            <person name="Alvarado L."/>
            <person name="Berlin A."/>
            <person name="Borenstein D."/>
            <person name="Chen Z."/>
            <person name="Engels R."/>
            <person name="Freedman E."/>
            <person name="Gellesch M."/>
            <person name="Goldberg J."/>
            <person name="Griggs A."/>
            <person name="Gujja S."/>
            <person name="Heiman D."/>
            <person name="Hepburn T."/>
            <person name="Howarth C."/>
            <person name="Jen D."/>
            <person name="Larson L."/>
            <person name="Lewis B."/>
            <person name="Mehta T."/>
            <person name="Park D."/>
            <person name="Pearson M."/>
            <person name="Roberts A."/>
            <person name="Saif S."/>
            <person name="Shenoy N."/>
            <person name="Sisk P."/>
            <person name="Stolte C."/>
            <person name="Sykes S."/>
            <person name="Walk T."/>
            <person name="White J."/>
            <person name="Yandava C."/>
            <person name="Burger G."/>
            <person name="Gray M.W."/>
            <person name="Holland P.W.H."/>
            <person name="King N."/>
            <person name="Lang F.B.F."/>
            <person name="Roger A.J."/>
            <person name="Ruiz-Trillo I."/>
            <person name="Lander E."/>
            <person name="Nusbaum C."/>
        </authorList>
    </citation>
    <scope>NUCLEOTIDE SEQUENCE [LARGE SCALE GENOMIC DNA]</scope>
    <source>
        <strain evidence="2">ATCC 38327</strain>
    </source>
</reference>
<name>A0A0L0SFK6_ALLM3</name>
<keyword evidence="2" id="KW-1185">Reference proteome</keyword>
<organism evidence="1 2">
    <name type="scientific">Allomyces macrogynus (strain ATCC 38327)</name>
    <name type="common">Allomyces javanicus var. macrogynus</name>
    <dbReference type="NCBI Taxonomy" id="578462"/>
    <lineage>
        <taxon>Eukaryota</taxon>
        <taxon>Fungi</taxon>
        <taxon>Fungi incertae sedis</taxon>
        <taxon>Blastocladiomycota</taxon>
        <taxon>Blastocladiomycetes</taxon>
        <taxon>Blastocladiales</taxon>
        <taxon>Blastocladiaceae</taxon>
        <taxon>Allomyces</taxon>
    </lineage>
</organism>
<sequence length="221" mass="25884">MAQWRFAVFWDVEHPVEYFVHRATGVAWAKLEWAFPGHFRETALEDPEKYWFQITLWANVPGKRWKDMEEADVDYQHFDLRKAFLTHLRSSSKSRSHQLLAQNGSIDFGYIGSYFTSVPIMDGMQVVNMVDYAIRRVFQVMASLCQEYGESTLEYATGLAQRHPGACGYGAFREEFWRMCTRLHVAPFLMREWWRRLASRIVLQRLSIFSTSLNSCLGSSK</sequence>
<dbReference type="EMBL" id="GG745337">
    <property type="protein sequence ID" value="KNE61281.1"/>
    <property type="molecule type" value="Genomic_DNA"/>
</dbReference>
<proteinExistence type="predicted"/>
<dbReference type="Proteomes" id="UP000054350">
    <property type="component" value="Unassembled WGS sequence"/>
</dbReference>
<dbReference type="AlphaFoldDB" id="A0A0L0SFK6"/>
<protein>
    <submittedName>
        <fullName evidence="1">Uncharacterized protein</fullName>
    </submittedName>
</protein>